<evidence type="ECO:0000256" key="7">
    <source>
        <dbReference type="ARBA" id="ARBA00023180"/>
    </source>
</evidence>
<dbReference type="Pfam" id="PF07156">
    <property type="entry name" value="Prenylcys_lyase"/>
    <property type="match status" value="1"/>
</dbReference>
<dbReference type="InterPro" id="IPR036188">
    <property type="entry name" value="FAD/NAD-bd_sf"/>
</dbReference>
<protein>
    <submittedName>
        <fullName evidence="9">Prenylcysteine oxidase</fullName>
    </submittedName>
</protein>
<comment type="similarity">
    <text evidence="2">Belongs to the prenylcysteine oxidase family.</text>
</comment>
<evidence type="ECO:0000256" key="6">
    <source>
        <dbReference type="ARBA" id="ARBA00023002"/>
    </source>
</evidence>
<keyword evidence="4" id="KW-0732">Signal</keyword>
<keyword evidence="10" id="KW-1185">Reference proteome</keyword>
<organism evidence="9 10">
    <name type="scientific">Trichinella spiralis</name>
    <name type="common">Trichina worm</name>
    <dbReference type="NCBI Taxonomy" id="6334"/>
    <lineage>
        <taxon>Eukaryota</taxon>
        <taxon>Metazoa</taxon>
        <taxon>Ecdysozoa</taxon>
        <taxon>Nematoda</taxon>
        <taxon>Enoplea</taxon>
        <taxon>Dorylaimia</taxon>
        <taxon>Trichinellida</taxon>
        <taxon>Trichinellidae</taxon>
        <taxon>Trichinella</taxon>
    </lineage>
</organism>
<evidence type="ECO:0000256" key="1">
    <source>
        <dbReference type="ARBA" id="ARBA00001974"/>
    </source>
</evidence>
<proteinExistence type="inferred from homology"/>
<accession>A0ABR3KL69</accession>
<evidence type="ECO:0000256" key="5">
    <source>
        <dbReference type="ARBA" id="ARBA00022827"/>
    </source>
</evidence>
<keyword evidence="7" id="KW-0325">Glycoprotein</keyword>
<dbReference type="PANTHER" id="PTHR15944:SF0">
    <property type="entry name" value="PRENYLCYSTEINE LYASE DOMAIN-CONTAINING PROTEIN"/>
    <property type="match status" value="1"/>
</dbReference>
<feature type="domain" description="Prenylcysteine lyase" evidence="8">
    <location>
        <begin position="157"/>
        <end position="264"/>
    </location>
</feature>
<evidence type="ECO:0000256" key="3">
    <source>
        <dbReference type="ARBA" id="ARBA00022630"/>
    </source>
</evidence>
<evidence type="ECO:0000256" key="2">
    <source>
        <dbReference type="ARBA" id="ARBA00009967"/>
    </source>
</evidence>
<keyword evidence="3" id="KW-0285">Flavoprotein</keyword>
<reference evidence="9 10" key="1">
    <citation type="submission" date="2024-07" db="EMBL/GenBank/DDBJ databases">
        <title>Enhanced genomic and transcriptomic resources for Trichinella pseudospiralis and T. spiralis underpin the discovery of pronounced molecular differences between stages and species.</title>
        <authorList>
            <person name="Pasi K.K."/>
            <person name="La Rosa G."/>
            <person name="Gomez-Morales M.A."/>
            <person name="Tosini F."/>
            <person name="Sumanam S."/>
            <person name="Young N.D."/>
            <person name="Chang B.C."/>
            <person name="Robin G.B."/>
        </authorList>
    </citation>
    <scope>NUCLEOTIDE SEQUENCE [LARGE SCALE GENOMIC DNA]</scope>
    <source>
        <strain evidence="9">ISS534</strain>
    </source>
</reference>
<evidence type="ECO:0000313" key="10">
    <source>
        <dbReference type="Proteomes" id="UP001558632"/>
    </source>
</evidence>
<keyword evidence="5" id="KW-0274">FAD</keyword>
<comment type="caution">
    <text evidence="9">The sequence shown here is derived from an EMBL/GenBank/DDBJ whole genome shotgun (WGS) entry which is preliminary data.</text>
</comment>
<comment type="cofactor">
    <cofactor evidence="1">
        <name>FAD</name>
        <dbReference type="ChEBI" id="CHEBI:57692"/>
    </cofactor>
</comment>
<sequence>MPFIPDASVEQHGLITNCILQNFVKFNLDNHFFITRKATTLGMRQSLRGAGFIRSIATASPSKIAVIGAGIGGTSCSYFLRQIFGDRIEIDIFDSGKVGGRLATVEIERRHYESGGSVIHPQNEYMVHFQKEFGLGRSFAFGSPFGIFNGSQLIFTGSNSNLVTLFRLLLRYKLDPIRLQFLLGQCLKRFLKIYAMQKSNYCYTTVRNLRFALTKCGIENAIIDELVQAAMLCNYGQSVDIHSFVGLVSLAGMQQNLWSVAEGNCTK</sequence>
<dbReference type="PANTHER" id="PTHR15944">
    <property type="entry name" value="FARNESYLCYSTEINE LYASE"/>
    <property type="match status" value="1"/>
</dbReference>
<dbReference type="InterPro" id="IPR017046">
    <property type="entry name" value="Prenylcysteine_Oxase1"/>
</dbReference>
<name>A0ABR3KL69_TRISP</name>
<dbReference type="Proteomes" id="UP001558632">
    <property type="component" value="Unassembled WGS sequence"/>
</dbReference>
<evidence type="ECO:0000313" key="9">
    <source>
        <dbReference type="EMBL" id="KAL1241034.1"/>
    </source>
</evidence>
<gene>
    <name evidence="9" type="ORF">TSPI_02488</name>
</gene>
<keyword evidence="6" id="KW-0560">Oxidoreductase</keyword>
<evidence type="ECO:0000256" key="4">
    <source>
        <dbReference type="ARBA" id="ARBA00022729"/>
    </source>
</evidence>
<dbReference type="InterPro" id="IPR010795">
    <property type="entry name" value="Prenylcys_lyase"/>
</dbReference>
<dbReference type="Gene3D" id="3.50.50.60">
    <property type="entry name" value="FAD/NAD(P)-binding domain"/>
    <property type="match status" value="1"/>
</dbReference>
<evidence type="ECO:0000259" key="8">
    <source>
        <dbReference type="Pfam" id="PF07156"/>
    </source>
</evidence>
<dbReference type="EMBL" id="JBEUSY010000254">
    <property type="protein sequence ID" value="KAL1241034.1"/>
    <property type="molecule type" value="Genomic_DNA"/>
</dbReference>
<dbReference type="Pfam" id="PF13450">
    <property type="entry name" value="NAD_binding_8"/>
    <property type="match status" value="1"/>
</dbReference>
<dbReference type="SUPFAM" id="SSF51905">
    <property type="entry name" value="FAD/NAD(P)-binding domain"/>
    <property type="match status" value="1"/>
</dbReference>